<gene>
    <name evidence="1" type="ORF">PYH38_005033</name>
</gene>
<protein>
    <submittedName>
        <fullName evidence="1">DUF718 domain-containing protein</fullName>
    </submittedName>
</protein>
<proteinExistence type="predicted"/>
<reference evidence="1 2" key="1">
    <citation type="submission" date="2023-03" db="EMBL/GenBank/DDBJ databases">
        <authorList>
            <person name="Kaur S."/>
            <person name="Espinosa-Saiz D."/>
            <person name="Velazquez E."/>
            <person name="Menendez E."/>
            <person name="diCenzo G.C."/>
        </authorList>
    </citation>
    <scope>NUCLEOTIDE SEQUENCE [LARGE SCALE GENOMIC DNA]</scope>
    <source>
        <strain evidence="1 2">LMG 27395</strain>
    </source>
</reference>
<keyword evidence="2" id="KW-1185">Reference proteome</keyword>
<organism evidence="1 2">
    <name type="scientific">Sinorhizobium numidicum</name>
    <dbReference type="NCBI Taxonomy" id="680248"/>
    <lineage>
        <taxon>Bacteria</taxon>
        <taxon>Pseudomonadati</taxon>
        <taxon>Pseudomonadota</taxon>
        <taxon>Alphaproteobacteria</taxon>
        <taxon>Hyphomicrobiales</taxon>
        <taxon>Rhizobiaceae</taxon>
        <taxon>Sinorhizobium/Ensifer group</taxon>
        <taxon>Sinorhizobium</taxon>
    </lineage>
</organism>
<evidence type="ECO:0000313" key="2">
    <source>
        <dbReference type="Proteomes" id="UP001235547"/>
    </source>
</evidence>
<evidence type="ECO:0000313" key="1">
    <source>
        <dbReference type="EMBL" id="WEX82713.1"/>
    </source>
</evidence>
<dbReference type="RefSeq" id="WP_280733449.1">
    <property type="nucleotide sequence ID" value="NZ_CP120368.1"/>
</dbReference>
<dbReference type="Proteomes" id="UP001235547">
    <property type="component" value="Chromosome 1"/>
</dbReference>
<dbReference type="EMBL" id="CP120371">
    <property type="protein sequence ID" value="WEX82713.1"/>
    <property type="molecule type" value="Genomic_DNA"/>
</dbReference>
<sequence length="101" mass="11620">MTAYNVVKFRVKPGEQGQFESWYRELPRNFDGLRKVSLIKTGERHYCAIGEWESFDHMVAARPLMVGNLEKFRHTLEDLGEERGVTDAVSGEAIYESVPNK</sequence>
<dbReference type="InterPro" id="IPR011008">
    <property type="entry name" value="Dimeric_a/b-barrel"/>
</dbReference>
<dbReference type="SUPFAM" id="SSF54909">
    <property type="entry name" value="Dimeric alpha+beta barrel"/>
    <property type="match status" value="1"/>
</dbReference>
<name>A0ABY8CVP4_9HYPH</name>
<accession>A0ABY8CVP4</accession>